<dbReference type="Proteomes" id="UP001302493">
    <property type="component" value="Chromosome"/>
</dbReference>
<reference evidence="1" key="1">
    <citation type="submission" date="2023-03" db="EMBL/GenBank/DDBJ databases">
        <title>Genome sequence of Brevundimonas nasdae SJTX8.</title>
        <authorList>
            <person name="Liang R."/>
        </authorList>
    </citation>
    <scope>NUCLEOTIDE SEQUENCE</scope>
    <source>
        <strain evidence="1">X8</strain>
    </source>
</reference>
<accession>A0ACD4VRH4</accession>
<protein>
    <submittedName>
        <fullName evidence="1">NAD-dependent epimerase/dehydratase family protein</fullName>
    </submittedName>
</protein>
<name>A0ACD4VRH4_9CAUL</name>
<evidence type="ECO:0000313" key="1">
    <source>
        <dbReference type="EMBL" id="WOB78885.1"/>
    </source>
</evidence>
<organism evidence="1 2">
    <name type="scientific">Brevundimonas nasdae</name>
    <dbReference type="NCBI Taxonomy" id="172043"/>
    <lineage>
        <taxon>Bacteria</taxon>
        <taxon>Pseudomonadati</taxon>
        <taxon>Pseudomonadota</taxon>
        <taxon>Alphaproteobacteria</taxon>
        <taxon>Caulobacterales</taxon>
        <taxon>Caulobacteraceae</taxon>
        <taxon>Brevundimonas</taxon>
    </lineage>
</organism>
<keyword evidence="2" id="KW-1185">Reference proteome</keyword>
<sequence length="299" mass="31105">MVTGAGGFVGRRLCDALRSQNAVVIGAGRSGDAVGEDGVAFDLLDEAAVSDAVSHIGPDVVVHLAAQSSVGQSAGRAADTWATNVGGSLNLARAVATSAPQACLLFASSSEVYGRAFLTGKAHENTMPQPQSAYARSKRAAEEMLADVLSASNQLIVARPGNHTGRGQDSRFVAPSFASQVVKGGDVRVGNLQARRDFLHVDDVVDAYVALLKNRAALPSRSTFNVASGVPVQIGFVLEQLIQLSQSSPKVVVDPELVRPVDIEVAELDASKIATAIGWSPRRSLADALLDVLQGVSKI</sequence>
<evidence type="ECO:0000313" key="2">
    <source>
        <dbReference type="Proteomes" id="UP001302493"/>
    </source>
</evidence>
<proteinExistence type="predicted"/>
<dbReference type="EMBL" id="CP119180">
    <property type="protein sequence ID" value="WOB78885.1"/>
    <property type="molecule type" value="Genomic_DNA"/>
</dbReference>
<gene>
    <name evidence="1" type="ORF">PZA08_01605</name>
</gene>